<evidence type="ECO:0000313" key="1">
    <source>
        <dbReference type="EMBL" id="VUZ56575.1"/>
    </source>
</evidence>
<organism evidence="1 2">
    <name type="scientific">Hymenolepis diminuta</name>
    <name type="common">Rat tapeworm</name>
    <dbReference type="NCBI Taxonomy" id="6216"/>
    <lineage>
        <taxon>Eukaryota</taxon>
        <taxon>Metazoa</taxon>
        <taxon>Spiralia</taxon>
        <taxon>Lophotrochozoa</taxon>
        <taxon>Platyhelminthes</taxon>
        <taxon>Cestoda</taxon>
        <taxon>Eucestoda</taxon>
        <taxon>Cyclophyllidea</taxon>
        <taxon>Hymenolepididae</taxon>
        <taxon>Hymenolepis</taxon>
    </lineage>
</organism>
<gene>
    <name evidence="1" type="ORF">WMSIL1_LOCUS14160</name>
</gene>
<reference evidence="1 2" key="1">
    <citation type="submission" date="2019-07" db="EMBL/GenBank/DDBJ databases">
        <authorList>
            <person name="Jastrzebski P J."/>
            <person name="Paukszto L."/>
            <person name="Jastrzebski P J."/>
        </authorList>
    </citation>
    <scope>NUCLEOTIDE SEQUENCE [LARGE SCALE GENOMIC DNA]</scope>
    <source>
        <strain evidence="1 2">WMS-il1</strain>
    </source>
</reference>
<sequence>MFAGITSGLLGKRASPAVVAETVNGPSSIRLFLQDRNPVTSYLINSGAQIPVFSSTSADRTSLNHPRILAAANGSPIKTYGQKSLNLNLVLRRTFRRIFIIADVS</sequence>
<dbReference type="Proteomes" id="UP000321570">
    <property type="component" value="Unassembled WGS sequence"/>
</dbReference>
<protein>
    <submittedName>
        <fullName evidence="1">Uncharacterized protein</fullName>
    </submittedName>
</protein>
<name>A0A564ZAP2_HYMDI</name>
<evidence type="ECO:0000313" key="2">
    <source>
        <dbReference type="Proteomes" id="UP000321570"/>
    </source>
</evidence>
<accession>A0A564ZAP2</accession>
<dbReference type="EMBL" id="CABIJS010000706">
    <property type="protein sequence ID" value="VUZ56575.1"/>
    <property type="molecule type" value="Genomic_DNA"/>
</dbReference>
<proteinExistence type="predicted"/>
<dbReference type="AlphaFoldDB" id="A0A564ZAP2"/>
<keyword evidence="2" id="KW-1185">Reference proteome</keyword>